<gene>
    <name evidence="4" type="ORF">E4099_09620</name>
</gene>
<keyword evidence="5" id="KW-1185">Reference proteome</keyword>
<protein>
    <recommendedName>
        <fullName evidence="6">Peptidase</fullName>
    </recommendedName>
</protein>
<dbReference type="AlphaFoldDB" id="A0A4Z0H978"/>
<reference evidence="4 5" key="1">
    <citation type="submission" date="2019-03" db="EMBL/GenBank/DDBJ databases">
        <authorList>
            <person name="Gonzalez-Pimentel J.L."/>
        </authorList>
    </citation>
    <scope>NUCLEOTIDE SEQUENCE [LARGE SCALE GENOMIC DNA]</scope>
    <source>
        <strain evidence="4 5">JCM 31289</strain>
    </source>
</reference>
<feature type="region of interest" description="Disordered" evidence="1">
    <location>
        <begin position="200"/>
        <end position="225"/>
    </location>
</feature>
<sequence>MRALRMAGAAAALCAALFAAAPAAQADSDPSAPTEAGTGFRTATEIEQGQTATASASNGDYLYWVFPAAAGQIPTVEATVKLPPAASRHGGTTWQLDVYDGLRRHQACTTGRQTRSAGQQDQSVSLRCTLRQVRPWSETWANDPLPGAYYVRLTVVDLPDQDLGLPIQAQVEAASRDAGGRYAEGGSVAPLNPRVRAGKVAAADSAAAGDEQSTTRATAVSEPEDGWDGGWFSDRWVWTVAGAVLGALAGVGGYVLTRHPRFTGRPPTGA</sequence>
<evidence type="ECO:0000313" key="5">
    <source>
        <dbReference type="Proteomes" id="UP000297948"/>
    </source>
</evidence>
<keyword evidence="2" id="KW-1133">Transmembrane helix</keyword>
<feature type="transmembrane region" description="Helical" evidence="2">
    <location>
        <begin position="236"/>
        <end position="256"/>
    </location>
</feature>
<dbReference type="Proteomes" id="UP000297948">
    <property type="component" value="Unassembled WGS sequence"/>
</dbReference>
<feature type="signal peptide" evidence="3">
    <location>
        <begin position="1"/>
        <end position="26"/>
    </location>
</feature>
<evidence type="ECO:0000256" key="3">
    <source>
        <dbReference type="SAM" id="SignalP"/>
    </source>
</evidence>
<keyword evidence="3" id="KW-0732">Signal</keyword>
<accession>A0A4Z0H978</accession>
<evidence type="ECO:0000313" key="4">
    <source>
        <dbReference type="EMBL" id="TGB13663.1"/>
    </source>
</evidence>
<name>A0A4Z0H978_9ACTN</name>
<comment type="caution">
    <text evidence="4">The sequence shown here is derived from an EMBL/GenBank/DDBJ whole genome shotgun (WGS) entry which is preliminary data.</text>
</comment>
<evidence type="ECO:0008006" key="6">
    <source>
        <dbReference type="Google" id="ProtNLM"/>
    </source>
</evidence>
<proteinExistence type="predicted"/>
<feature type="chain" id="PRO_5021480792" description="Peptidase" evidence="3">
    <location>
        <begin position="27"/>
        <end position="270"/>
    </location>
</feature>
<keyword evidence="2" id="KW-0812">Transmembrane</keyword>
<evidence type="ECO:0000256" key="1">
    <source>
        <dbReference type="SAM" id="MobiDB-lite"/>
    </source>
</evidence>
<dbReference type="OrthoDB" id="3401783at2"/>
<keyword evidence="2" id="KW-0472">Membrane</keyword>
<evidence type="ECO:0000256" key="2">
    <source>
        <dbReference type="SAM" id="Phobius"/>
    </source>
</evidence>
<dbReference type="RefSeq" id="WP_135338549.1">
    <property type="nucleotide sequence ID" value="NZ_JBHLTX010000013.1"/>
</dbReference>
<dbReference type="EMBL" id="SRID01000061">
    <property type="protein sequence ID" value="TGB13663.1"/>
    <property type="molecule type" value="Genomic_DNA"/>
</dbReference>
<organism evidence="4 5">
    <name type="scientific">Streptomyces palmae</name>
    <dbReference type="NCBI Taxonomy" id="1701085"/>
    <lineage>
        <taxon>Bacteria</taxon>
        <taxon>Bacillati</taxon>
        <taxon>Actinomycetota</taxon>
        <taxon>Actinomycetes</taxon>
        <taxon>Kitasatosporales</taxon>
        <taxon>Streptomycetaceae</taxon>
        <taxon>Streptomyces</taxon>
    </lineage>
</organism>